<feature type="compositionally biased region" description="Polar residues" evidence="2">
    <location>
        <begin position="158"/>
        <end position="168"/>
    </location>
</feature>
<dbReference type="SMART" id="SM00320">
    <property type="entry name" value="WD40"/>
    <property type="match status" value="5"/>
</dbReference>
<dbReference type="PROSITE" id="PS50082">
    <property type="entry name" value="WD_REPEATS_2"/>
    <property type="match status" value="1"/>
</dbReference>
<dbReference type="EMBL" id="CAKOAT010551820">
    <property type="protein sequence ID" value="CAH8382301.1"/>
    <property type="molecule type" value="Genomic_DNA"/>
</dbReference>
<evidence type="ECO:0000313" key="4">
    <source>
        <dbReference type="Proteomes" id="UP001642260"/>
    </source>
</evidence>
<organism evidence="3 4">
    <name type="scientific">Eruca vesicaria subsp. sativa</name>
    <name type="common">Garden rocket</name>
    <name type="synonym">Eruca sativa</name>
    <dbReference type="NCBI Taxonomy" id="29727"/>
    <lineage>
        <taxon>Eukaryota</taxon>
        <taxon>Viridiplantae</taxon>
        <taxon>Streptophyta</taxon>
        <taxon>Embryophyta</taxon>
        <taxon>Tracheophyta</taxon>
        <taxon>Spermatophyta</taxon>
        <taxon>Magnoliopsida</taxon>
        <taxon>eudicotyledons</taxon>
        <taxon>Gunneridae</taxon>
        <taxon>Pentapetalae</taxon>
        <taxon>rosids</taxon>
        <taxon>malvids</taxon>
        <taxon>Brassicales</taxon>
        <taxon>Brassicaceae</taxon>
        <taxon>Brassiceae</taxon>
        <taxon>Eruca</taxon>
    </lineage>
</organism>
<proteinExistence type="predicted"/>
<dbReference type="PANTHER" id="PTHR47232:SF1">
    <property type="entry name" value="TRANSDUCIN FAMILY PROTEIN _ WD-40 REPEAT FAMILY PROTEIN"/>
    <property type="match status" value="1"/>
</dbReference>
<dbReference type="Pfam" id="PF00400">
    <property type="entry name" value="WD40"/>
    <property type="match status" value="1"/>
</dbReference>
<gene>
    <name evidence="3" type="ORF">ERUC_LOCUS34784</name>
</gene>
<keyword evidence="1" id="KW-0853">WD repeat</keyword>
<dbReference type="InterPro" id="IPR036322">
    <property type="entry name" value="WD40_repeat_dom_sf"/>
</dbReference>
<dbReference type="InterPro" id="IPR015943">
    <property type="entry name" value="WD40/YVTN_repeat-like_dom_sf"/>
</dbReference>
<name>A0ABC8LFK7_ERUVS</name>
<comment type="caution">
    <text evidence="3">The sequence shown here is derived from an EMBL/GenBank/DDBJ whole genome shotgun (WGS) entry which is preliminary data.</text>
</comment>
<feature type="region of interest" description="Disordered" evidence="2">
    <location>
        <begin position="1"/>
        <end position="31"/>
    </location>
</feature>
<keyword evidence="4" id="KW-1185">Reference proteome</keyword>
<dbReference type="PANTHER" id="PTHR47232">
    <property type="entry name" value="TRANSDUCIN FAMILY PROTEIN / WD-40 REPEAT FAMILY PROTEIN"/>
    <property type="match status" value="1"/>
</dbReference>
<dbReference type="InterPro" id="IPR001680">
    <property type="entry name" value="WD40_rpt"/>
</dbReference>
<reference evidence="3 4" key="1">
    <citation type="submission" date="2022-03" db="EMBL/GenBank/DDBJ databases">
        <authorList>
            <person name="Macdonald S."/>
            <person name="Ahmed S."/>
            <person name="Newling K."/>
        </authorList>
    </citation>
    <scope>NUCLEOTIDE SEQUENCE [LARGE SCALE GENOMIC DNA]</scope>
</reference>
<dbReference type="Gene3D" id="2.130.10.10">
    <property type="entry name" value="YVTN repeat-like/Quinoprotein amine dehydrogenase"/>
    <property type="match status" value="2"/>
</dbReference>
<dbReference type="SUPFAM" id="SSF50978">
    <property type="entry name" value="WD40 repeat-like"/>
    <property type="match status" value="1"/>
</dbReference>
<feature type="repeat" description="WD" evidence="1">
    <location>
        <begin position="229"/>
        <end position="271"/>
    </location>
</feature>
<accession>A0ABC8LFK7</accession>
<evidence type="ECO:0000256" key="2">
    <source>
        <dbReference type="SAM" id="MobiDB-lite"/>
    </source>
</evidence>
<evidence type="ECO:0000313" key="3">
    <source>
        <dbReference type="EMBL" id="CAH8382301.1"/>
    </source>
</evidence>
<dbReference type="Proteomes" id="UP001642260">
    <property type="component" value="Unassembled WGS sequence"/>
</dbReference>
<dbReference type="AlphaFoldDB" id="A0ABC8LFK7"/>
<feature type="compositionally biased region" description="Polar residues" evidence="2">
    <location>
        <begin position="128"/>
        <end position="145"/>
    </location>
</feature>
<feature type="region of interest" description="Disordered" evidence="2">
    <location>
        <begin position="74"/>
        <end position="199"/>
    </location>
</feature>
<sequence>MSELHTTPKKSISKRQEEKEEEEDNNVGCREEQEQALVALVEHRSAEIDRLKHHISNYQTKLIEAQRSLRDSKAKLSNLRGHHDDDESITISSAKKETNDESTRNITPSRKEKDYPSPSPSKILKPCDNNSVPTSNSSISKSKANTVVVKQKPETSSRDSISNSNTKTVVVKQRPETSYRDSPNLKASRDRDRGTKRKFEHKEHKEVIRFIARNSSPTTIKCHSSNQISSQHKRKLRSLILCPVNEQLFATSSLDGMVSLWQLQPGRLAASCLSTTDCLSQKQRRWGEDMAWHPSGNTLFSVYTADDGDSQISILNLNKTRGVTFLENKPHVKGIINNIKFMPWENTCFVTGGSDHAVVLWNESDDEENKWKSKTLHRNLHSAAVMGVDGMRNKNVVLSVGADKRIYGFDVQVGRADYKHQIEYKCMSVLSNPCDFNLFMVQSGEPEKQLRLFDIRLRRTELHSFGWKQDSSESQSALINQSWSPDGLYITSGSADPVIHVFDIRYNARKPTQSIKAHQKRVFKAEWHYSQPLLISISSDLNIGLHKIS</sequence>
<evidence type="ECO:0000256" key="1">
    <source>
        <dbReference type="PROSITE-ProRule" id="PRU00221"/>
    </source>
</evidence>
<feature type="compositionally biased region" description="Basic and acidic residues" evidence="2">
    <location>
        <begin position="94"/>
        <end position="115"/>
    </location>
</feature>
<protein>
    <submittedName>
        <fullName evidence="3">Uncharacterized protein</fullName>
    </submittedName>
</protein>